<feature type="compositionally biased region" description="Polar residues" evidence="1">
    <location>
        <begin position="323"/>
        <end position="338"/>
    </location>
</feature>
<feature type="region of interest" description="Disordered" evidence="1">
    <location>
        <begin position="602"/>
        <end position="622"/>
    </location>
</feature>
<dbReference type="Pfam" id="PF23403">
    <property type="entry name" value="LTI65_LTI78_N"/>
    <property type="match status" value="1"/>
</dbReference>
<feature type="region of interest" description="Disordered" evidence="1">
    <location>
        <begin position="1"/>
        <end position="83"/>
    </location>
</feature>
<dbReference type="GO" id="GO:0009737">
    <property type="term" value="P:response to abscisic acid"/>
    <property type="evidence" value="ECO:0007669"/>
    <property type="project" value="InterPro"/>
</dbReference>
<name>A0A6N2BB88_SOLCI</name>
<dbReference type="PANTHER" id="PTHR33836:SF1">
    <property type="entry name" value="LOW-TEMPERATURE-INDUCED 65 KDA PROTEIN-RELATED"/>
    <property type="match status" value="1"/>
</dbReference>
<feature type="compositionally biased region" description="Polar residues" evidence="1">
    <location>
        <begin position="385"/>
        <end position="400"/>
    </location>
</feature>
<dbReference type="InterPro" id="IPR012418">
    <property type="entry name" value="CAP160"/>
</dbReference>
<dbReference type="InterPro" id="IPR056605">
    <property type="entry name" value="LTI65_LTI78_N"/>
</dbReference>
<feature type="compositionally biased region" description="Basic and acidic residues" evidence="1">
    <location>
        <begin position="53"/>
        <end position="69"/>
    </location>
</feature>
<reference evidence="5" key="1">
    <citation type="submission" date="2019-05" db="EMBL/GenBank/DDBJ databases">
        <title>The de novo reference genome and transcriptome assemblies of the wild tomato species Solanum chilense.</title>
        <authorList>
            <person name="Stam R."/>
            <person name="Nosenko T."/>
            <person name="Hoerger A.C."/>
            <person name="Stephan W."/>
            <person name="Seidel M.A."/>
            <person name="Kuhn J.M.M."/>
            <person name="Haberer G."/>
            <person name="Tellier A."/>
        </authorList>
    </citation>
    <scope>NUCLEOTIDE SEQUENCE</scope>
    <source>
        <tissue evidence="5">Mature leaves</tissue>
    </source>
</reference>
<sequence length="656" mass="70510">MEAQLHRPQDTGLHSGEGHGQVHDEGEHHHKQSVLKKVKAKAKKIKDHLKHGLGHEHGHEHEHEQHSQEETDEEEMEEGAEVHGGPYAIRSKDIPKEEVVSMGNLENPTSPKEDRYDSKMKNEDVHRPILQRQDEFARPPGIHFPEERTKGIDDHVSSVGKHEHQGLGTAPIGVVDHHTAAETKGFDHHVTAPGAQGHQGLQGHENIIGAPTGLVDHHAAASHRPITTGAETHETKGFDHHVTAPGAQGHQGLQGTENIIGAPIGLANPHASHLHEQMHMPPVGTDTGARGRGELNDQGLQGHKFKVLTGLEEDHNVTKDYPNPTNYQSKVTDPTGANNEEAGVSPLVQSFGKMGVNDVPEATRMRTEPKAGDFQFDQGTERRQYTGSHDQFAPQESPTVFPSVREDTESIPKSMNPSNPEDLRQDTLTGKPGSYTETLSSATSAIADKAVAAKNIVASKLGYGGTEEETRVTGGDATKTTSATEYAQKAASAVAEKLAPVYEKVASAGSTVMAKVTGHENRGGVDAEHEARTDKGVSMTEYLAEKFKPGEEDRALSEVISDSLSRQKENTEETEEAKPMGKVTVSVEVERRLGPIELKKKEEVVGSSGETKNDENLGQGVMDRVKGAVSTWLGKGAEAQANDSAASGGAVVGGRG</sequence>
<evidence type="ECO:0000259" key="2">
    <source>
        <dbReference type="Pfam" id="PF23399"/>
    </source>
</evidence>
<feature type="compositionally biased region" description="Basic and acidic residues" evidence="1">
    <location>
        <begin position="16"/>
        <end position="28"/>
    </location>
</feature>
<evidence type="ECO:0000259" key="4">
    <source>
        <dbReference type="Pfam" id="PF23403"/>
    </source>
</evidence>
<feature type="domain" description="LTI65/LTI78 NYQTKV repeat" evidence="3">
    <location>
        <begin position="309"/>
        <end position="358"/>
    </location>
</feature>
<dbReference type="InterPro" id="IPR057058">
    <property type="entry name" value="LTI65_LTI78_NYQTKV"/>
</dbReference>
<accession>A0A6N2BB88</accession>
<evidence type="ECO:0008006" key="6">
    <source>
        <dbReference type="Google" id="ProtNLM"/>
    </source>
</evidence>
<feature type="region of interest" description="Disordered" evidence="1">
    <location>
        <begin position="383"/>
        <end position="436"/>
    </location>
</feature>
<feature type="region of interest" description="Disordered" evidence="1">
    <location>
        <begin position="315"/>
        <end position="341"/>
    </location>
</feature>
<proteinExistence type="predicted"/>
<dbReference type="AlphaFoldDB" id="A0A6N2BB88"/>
<dbReference type="InterPro" id="IPR037491">
    <property type="entry name" value="LTI78/LTI65"/>
</dbReference>
<dbReference type="Pfam" id="PF23402">
    <property type="entry name" value="LTI65_LTI78_NYQTKV"/>
    <property type="match status" value="1"/>
</dbReference>
<feature type="domain" description="LTI65/LTI78 N-terminal" evidence="4">
    <location>
        <begin position="27"/>
        <end position="87"/>
    </location>
</feature>
<organism evidence="5">
    <name type="scientific">Solanum chilense</name>
    <name type="common">Tomato</name>
    <name type="synonym">Lycopersicon chilense</name>
    <dbReference type="NCBI Taxonomy" id="4083"/>
    <lineage>
        <taxon>Eukaryota</taxon>
        <taxon>Viridiplantae</taxon>
        <taxon>Streptophyta</taxon>
        <taxon>Embryophyta</taxon>
        <taxon>Tracheophyta</taxon>
        <taxon>Spermatophyta</taxon>
        <taxon>Magnoliopsida</taxon>
        <taxon>eudicotyledons</taxon>
        <taxon>Gunneridae</taxon>
        <taxon>Pentapetalae</taxon>
        <taxon>asterids</taxon>
        <taxon>lamiids</taxon>
        <taxon>Solanales</taxon>
        <taxon>Solanaceae</taxon>
        <taxon>Solanoideae</taxon>
        <taxon>Solaneae</taxon>
        <taxon>Solanum</taxon>
        <taxon>Solanum subgen. Lycopersicon</taxon>
    </lineage>
</organism>
<dbReference type="EMBL" id="RXGB01003840">
    <property type="protein sequence ID" value="TMW91140.1"/>
    <property type="molecule type" value="Genomic_DNA"/>
</dbReference>
<evidence type="ECO:0000256" key="1">
    <source>
        <dbReference type="SAM" id="MobiDB-lite"/>
    </source>
</evidence>
<feature type="compositionally biased region" description="Acidic residues" evidence="1">
    <location>
        <begin position="70"/>
        <end position="79"/>
    </location>
</feature>
<comment type="caution">
    <text evidence="5">The sequence shown here is derived from an EMBL/GenBank/DDBJ whole genome shotgun (WGS) entry which is preliminary data.</text>
</comment>
<evidence type="ECO:0000313" key="5">
    <source>
        <dbReference type="EMBL" id="TMW91140.1"/>
    </source>
</evidence>
<feature type="domain" description="LTI65/LTI78 PGEED repeat" evidence="2">
    <location>
        <begin position="534"/>
        <end position="564"/>
    </location>
</feature>
<gene>
    <name evidence="5" type="ORF">EJD97_014719</name>
</gene>
<feature type="compositionally biased region" description="Basic and acidic residues" evidence="1">
    <location>
        <begin position="565"/>
        <end position="579"/>
    </location>
</feature>
<evidence type="ECO:0000259" key="3">
    <source>
        <dbReference type="Pfam" id="PF23402"/>
    </source>
</evidence>
<dbReference type="GO" id="GO:0006950">
    <property type="term" value="P:response to stress"/>
    <property type="evidence" value="ECO:0007669"/>
    <property type="project" value="TreeGrafter"/>
</dbReference>
<dbReference type="InterPro" id="IPR057059">
    <property type="entry name" value="LTI65/LTI78_PGEED"/>
</dbReference>
<protein>
    <recommendedName>
        <fullName evidence="6">Low-temperature-induced 65 kDa protein</fullName>
    </recommendedName>
</protein>
<dbReference type="Pfam" id="PF23399">
    <property type="entry name" value="LTI65_PGEED"/>
    <property type="match status" value="1"/>
</dbReference>
<feature type="region of interest" description="Disordered" evidence="1">
    <location>
        <begin position="561"/>
        <end position="581"/>
    </location>
</feature>
<dbReference type="PANTHER" id="PTHR33836">
    <property type="entry name" value="LOW-TEMPERATURE-INDUCED 65 KDA PROTEIN-RELATED"/>
    <property type="match status" value="1"/>
</dbReference>
<feature type="compositionally biased region" description="Basic residues" evidence="1">
    <location>
        <begin position="29"/>
        <end position="52"/>
    </location>
</feature>
<dbReference type="Pfam" id="PF07918">
    <property type="entry name" value="CAP160"/>
    <property type="match status" value="1"/>
</dbReference>